<feature type="domain" description="FHA" evidence="7">
    <location>
        <begin position="462"/>
        <end position="511"/>
    </location>
</feature>
<keyword evidence="2 5" id="KW-0547">Nucleotide-binding</keyword>
<feature type="transmembrane region" description="Helical" evidence="6">
    <location>
        <begin position="547"/>
        <end position="568"/>
    </location>
</feature>
<dbReference type="CDD" id="cd00060">
    <property type="entry name" value="FHA"/>
    <property type="match status" value="1"/>
</dbReference>
<dbReference type="GO" id="GO:0005524">
    <property type="term" value="F:ATP binding"/>
    <property type="evidence" value="ECO:0007669"/>
    <property type="project" value="UniProtKB-UniRule"/>
</dbReference>
<reference evidence="9 10" key="1">
    <citation type="submission" date="2019-02" db="EMBL/GenBank/DDBJ databases">
        <title>Deep-cultivation of Planctomycetes and their phenomic and genomic characterization uncovers novel biology.</title>
        <authorList>
            <person name="Wiegand S."/>
            <person name="Jogler M."/>
            <person name="Boedeker C."/>
            <person name="Pinto D."/>
            <person name="Vollmers J."/>
            <person name="Rivas-Marin E."/>
            <person name="Kohn T."/>
            <person name="Peeters S.H."/>
            <person name="Heuer A."/>
            <person name="Rast P."/>
            <person name="Oberbeckmann S."/>
            <person name="Bunk B."/>
            <person name="Jeske O."/>
            <person name="Meyerdierks A."/>
            <person name="Storesund J.E."/>
            <person name="Kallscheuer N."/>
            <person name="Luecker S."/>
            <person name="Lage O.M."/>
            <person name="Pohl T."/>
            <person name="Merkel B.J."/>
            <person name="Hornburger P."/>
            <person name="Mueller R.-W."/>
            <person name="Bruemmer F."/>
            <person name="Labrenz M."/>
            <person name="Spormann A.M."/>
            <person name="Op den Camp H."/>
            <person name="Overmann J."/>
            <person name="Amann R."/>
            <person name="Jetten M.S.M."/>
            <person name="Mascher T."/>
            <person name="Medema M.H."/>
            <person name="Devos D.P."/>
            <person name="Kaster A.-K."/>
            <person name="Ovreas L."/>
            <person name="Rohde M."/>
            <person name="Galperin M.Y."/>
            <person name="Jogler C."/>
        </authorList>
    </citation>
    <scope>NUCLEOTIDE SEQUENCE [LARGE SCALE GENOMIC DNA]</scope>
    <source>
        <strain evidence="9 10">HG66A1</strain>
    </source>
</reference>
<organism evidence="9 10">
    <name type="scientific">Gimesia chilikensis</name>
    <dbReference type="NCBI Taxonomy" id="2605989"/>
    <lineage>
        <taxon>Bacteria</taxon>
        <taxon>Pseudomonadati</taxon>
        <taxon>Planctomycetota</taxon>
        <taxon>Planctomycetia</taxon>
        <taxon>Planctomycetales</taxon>
        <taxon>Planctomycetaceae</taxon>
        <taxon>Gimesia</taxon>
    </lineage>
</organism>
<evidence type="ECO:0000259" key="8">
    <source>
        <dbReference type="PROSITE" id="PS50011"/>
    </source>
</evidence>
<dbReference type="EMBL" id="CP036266">
    <property type="protein sequence ID" value="QDT19079.1"/>
    <property type="molecule type" value="Genomic_DNA"/>
</dbReference>
<dbReference type="Gene3D" id="1.10.510.10">
    <property type="entry name" value="Transferase(Phosphotransferase) domain 1"/>
    <property type="match status" value="1"/>
</dbReference>
<dbReference type="Pfam" id="PF00069">
    <property type="entry name" value="Pkinase"/>
    <property type="match status" value="1"/>
</dbReference>
<keyword evidence="10" id="KW-1185">Reference proteome</keyword>
<dbReference type="OrthoDB" id="6111975at2"/>
<keyword evidence="6" id="KW-0472">Membrane</keyword>
<evidence type="ECO:0000313" key="10">
    <source>
        <dbReference type="Proteomes" id="UP000320421"/>
    </source>
</evidence>
<keyword evidence="3 9" id="KW-0418">Kinase</keyword>
<dbReference type="SUPFAM" id="SSF56112">
    <property type="entry name" value="Protein kinase-like (PK-like)"/>
    <property type="match status" value="1"/>
</dbReference>
<keyword evidence="4 5" id="KW-0067">ATP-binding</keyword>
<sequence>MSKPQDVPSFLELLQESHLLSEDKLRAVIEEFDLESAEKPKEAAQRLVTGKVLTRYQGERLLAGRKRGFFIDKYKVLEVLGFGGMGSLYLAEHLETKEPVALKVLNDKCRNDAGMLTRLKLEASAGSRLDHPHIVRTISYEGSGAVCFIAMEFIKGISLLELVLLKQKSLPSPQVCDVIAQAALGLEEAHQAGIIHRDLKPENLIIDSQGYVKVLDFGLALLKDNPDAEFSLSMIFGHGCVGTPEYIAPEQSREGTTVDARADVYGLGGTMYFLLTGKLPFPKGTAAQKIQAHREQAPRSIAEIAPAIPAEVVAIVEKMMAKAPEDRYQSMAEVAAALEPFAERQPVEFRFNKVVSQRVQHAKARSAIAQSSIVKPQLSSRIATASHVAEQAKQQQKSDGIERLTRGESDISKSGILRRGVPTESTDHMAQEASDAMVKDFQPIELIDLDDKRRFPIFKQRVTLGRNPTCDIQIDRPGISGNHCEFHYENTGWIVTDLKSKNGTEVDGRRIQEQILFPGNTLSLAASYHFRVASPNQYVQKNKKKPMLIAASVLAGICLIAGIGYWLLS</sequence>
<dbReference type="InterPro" id="IPR000719">
    <property type="entry name" value="Prot_kinase_dom"/>
</dbReference>
<keyword evidence="1 9" id="KW-0808">Transferase</keyword>
<dbReference type="PROSITE" id="PS00107">
    <property type="entry name" value="PROTEIN_KINASE_ATP"/>
    <property type="match status" value="1"/>
</dbReference>
<dbReference type="InterPro" id="IPR011009">
    <property type="entry name" value="Kinase-like_dom_sf"/>
</dbReference>
<dbReference type="Pfam" id="PF00498">
    <property type="entry name" value="FHA"/>
    <property type="match status" value="1"/>
</dbReference>
<dbReference type="SMART" id="SM00240">
    <property type="entry name" value="FHA"/>
    <property type="match status" value="1"/>
</dbReference>
<evidence type="ECO:0000256" key="2">
    <source>
        <dbReference type="ARBA" id="ARBA00022741"/>
    </source>
</evidence>
<dbReference type="RefSeq" id="WP_145180980.1">
    <property type="nucleotide sequence ID" value="NZ_CP036266.1"/>
</dbReference>
<dbReference type="CDD" id="cd14014">
    <property type="entry name" value="STKc_PknB_like"/>
    <property type="match status" value="1"/>
</dbReference>
<dbReference type="InterPro" id="IPR000253">
    <property type="entry name" value="FHA_dom"/>
</dbReference>
<dbReference type="Proteomes" id="UP000320421">
    <property type="component" value="Chromosome"/>
</dbReference>
<evidence type="ECO:0000256" key="3">
    <source>
        <dbReference type="ARBA" id="ARBA00022777"/>
    </source>
</evidence>
<dbReference type="InterPro" id="IPR008271">
    <property type="entry name" value="Ser/Thr_kinase_AS"/>
</dbReference>
<dbReference type="InterPro" id="IPR017441">
    <property type="entry name" value="Protein_kinase_ATP_BS"/>
</dbReference>
<evidence type="ECO:0000256" key="5">
    <source>
        <dbReference type="PROSITE-ProRule" id="PRU10141"/>
    </source>
</evidence>
<dbReference type="Gene3D" id="3.30.200.20">
    <property type="entry name" value="Phosphorylase Kinase, domain 1"/>
    <property type="match status" value="1"/>
</dbReference>
<dbReference type="PROSITE" id="PS50011">
    <property type="entry name" value="PROTEIN_KINASE_DOM"/>
    <property type="match status" value="1"/>
</dbReference>
<dbReference type="SUPFAM" id="SSF49879">
    <property type="entry name" value="SMAD/FHA domain"/>
    <property type="match status" value="1"/>
</dbReference>
<dbReference type="PROSITE" id="PS00108">
    <property type="entry name" value="PROTEIN_KINASE_ST"/>
    <property type="match status" value="1"/>
</dbReference>
<evidence type="ECO:0000259" key="7">
    <source>
        <dbReference type="PROSITE" id="PS50006"/>
    </source>
</evidence>
<dbReference type="PROSITE" id="PS50006">
    <property type="entry name" value="FHA_DOMAIN"/>
    <property type="match status" value="1"/>
</dbReference>
<dbReference type="SMART" id="SM00220">
    <property type="entry name" value="S_TKc"/>
    <property type="match status" value="1"/>
</dbReference>
<dbReference type="AlphaFoldDB" id="A0A517PIA2"/>
<evidence type="ECO:0000256" key="4">
    <source>
        <dbReference type="ARBA" id="ARBA00022840"/>
    </source>
</evidence>
<dbReference type="Gene3D" id="2.60.200.20">
    <property type="match status" value="1"/>
</dbReference>
<gene>
    <name evidence="9" type="primary">pknB_1</name>
    <name evidence="9" type="ORF">HG66A1_08430</name>
</gene>
<protein>
    <submittedName>
        <fullName evidence="9">Serine/threonine-protein kinase PknB</fullName>
        <ecNumber evidence="9">2.7.11.1</ecNumber>
    </submittedName>
</protein>
<feature type="domain" description="Protein kinase" evidence="8">
    <location>
        <begin position="74"/>
        <end position="342"/>
    </location>
</feature>
<dbReference type="PANTHER" id="PTHR43289:SF6">
    <property type="entry name" value="SERINE_THREONINE-PROTEIN KINASE NEKL-3"/>
    <property type="match status" value="1"/>
</dbReference>
<dbReference type="EC" id="2.7.11.1" evidence="9"/>
<evidence type="ECO:0000256" key="6">
    <source>
        <dbReference type="SAM" id="Phobius"/>
    </source>
</evidence>
<proteinExistence type="predicted"/>
<keyword evidence="6" id="KW-0812">Transmembrane</keyword>
<dbReference type="GO" id="GO:0004674">
    <property type="term" value="F:protein serine/threonine kinase activity"/>
    <property type="evidence" value="ECO:0007669"/>
    <property type="project" value="UniProtKB-EC"/>
</dbReference>
<dbReference type="PANTHER" id="PTHR43289">
    <property type="entry name" value="MITOGEN-ACTIVATED PROTEIN KINASE KINASE KINASE 20-RELATED"/>
    <property type="match status" value="1"/>
</dbReference>
<keyword evidence="6" id="KW-1133">Transmembrane helix</keyword>
<accession>A0A517PIA2</accession>
<feature type="binding site" evidence="5">
    <location>
        <position position="103"/>
    </location>
    <ligand>
        <name>ATP</name>
        <dbReference type="ChEBI" id="CHEBI:30616"/>
    </ligand>
</feature>
<evidence type="ECO:0000313" key="9">
    <source>
        <dbReference type="EMBL" id="QDT19079.1"/>
    </source>
</evidence>
<dbReference type="InterPro" id="IPR008984">
    <property type="entry name" value="SMAD_FHA_dom_sf"/>
</dbReference>
<name>A0A517PIA2_9PLAN</name>
<evidence type="ECO:0000256" key="1">
    <source>
        <dbReference type="ARBA" id="ARBA00022679"/>
    </source>
</evidence>